<proteinExistence type="predicted"/>
<dbReference type="EMBL" id="CP000936">
    <property type="protein sequence ID" value="ACA35717.1"/>
    <property type="molecule type" value="Genomic_DNA"/>
</dbReference>
<sequence length="105" mass="11938">MRELVFLISLNNKKRKLKPADNLYSHFISFTSVLRTLAYFLALVKCRVTGLNTPLLSLRKPKTADLLFLSSKNMTSNFIVFLDKSVATMQQLVSLDIEDIADKLT</sequence>
<dbReference type="AlphaFoldDB" id="B1I829"/>
<protein>
    <submittedName>
        <fullName evidence="1">Uncharacterized protein</fullName>
    </submittedName>
</protein>
<dbReference type="HOGENOM" id="CLU_2235100_0_0_9"/>
<accession>B1I829</accession>
<gene>
    <name evidence="1" type="ordered locus">SPH_0230</name>
</gene>
<name>B1I829_STRPI</name>
<dbReference type="Proteomes" id="UP000002163">
    <property type="component" value="Chromosome"/>
</dbReference>
<organism evidence="1 2">
    <name type="scientific">Streptococcus pneumoniae (strain Hungary19A-6)</name>
    <dbReference type="NCBI Taxonomy" id="487214"/>
    <lineage>
        <taxon>Bacteria</taxon>
        <taxon>Bacillati</taxon>
        <taxon>Bacillota</taxon>
        <taxon>Bacilli</taxon>
        <taxon>Lactobacillales</taxon>
        <taxon>Streptococcaceae</taxon>
        <taxon>Streptococcus</taxon>
    </lineage>
</organism>
<evidence type="ECO:0000313" key="2">
    <source>
        <dbReference type="Proteomes" id="UP000002163"/>
    </source>
</evidence>
<dbReference type="KEGG" id="spv:SPH_0230"/>
<evidence type="ECO:0000313" key="1">
    <source>
        <dbReference type="EMBL" id="ACA35717.1"/>
    </source>
</evidence>
<reference evidence="2" key="1">
    <citation type="journal article" date="2010" name="Genome Biol.">
        <title>Structure and dynamics of the pan-genome of Streptococcus pneumoniae and closely related species.</title>
        <authorList>
            <person name="Donati C."/>
            <person name="Hiller N.L."/>
            <person name="Tettelin H."/>
            <person name="Muzzi A."/>
            <person name="Croucher N.J."/>
            <person name="Angiuoli S.V."/>
            <person name="Oggioni M."/>
            <person name="Dunning Hotopp J.C."/>
            <person name="Hu F.Z."/>
            <person name="Riley D.R."/>
            <person name="Covacci A."/>
            <person name="Mitchell T.J."/>
            <person name="Bentley S.D."/>
            <person name="Kilian M."/>
            <person name="Ehrlich G.D."/>
            <person name="Rappuoli R."/>
            <person name="Moxon E.R."/>
            <person name="Masignani V."/>
        </authorList>
    </citation>
    <scope>NUCLEOTIDE SEQUENCE [LARGE SCALE GENOMIC DNA]</scope>
    <source>
        <strain evidence="2">Hungary19A-6</strain>
    </source>
</reference>